<feature type="transmembrane region" description="Helical" evidence="2">
    <location>
        <begin position="379"/>
        <end position="398"/>
    </location>
</feature>
<dbReference type="Pfam" id="PF01966">
    <property type="entry name" value="HD"/>
    <property type="match status" value="1"/>
</dbReference>
<feature type="transmembrane region" description="Helical" evidence="2">
    <location>
        <begin position="313"/>
        <end position="333"/>
    </location>
</feature>
<evidence type="ECO:0000256" key="1">
    <source>
        <dbReference type="SAM" id="MobiDB-lite"/>
    </source>
</evidence>
<dbReference type="RefSeq" id="WP_191157462.1">
    <property type="nucleotide sequence ID" value="NZ_JACWUN010000018.1"/>
</dbReference>
<dbReference type="AlphaFoldDB" id="A0A8J6QQZ0"/>
<feature type="transmembrane region" description="Helical" evidence="2">
    <location>
        <begin position="30"/>
        <end position="47"/>
    </location>
</feature>
<dbReference type="NCBIfam" id="TIGR00277">
    <property type="entry name" value="HDIG"/>
    <property type="match status" value="1"/>
</dbReference>
<proteinExistence type="predicted"/>
<dbReference type="InterPro" id="IPR003607">
    <property type="entry name" value="HD/PDEase_dom"/>
</dbReference>
<dbReference type="InterPro" id="IPR011621">
    <property type="entry name" value="Metal-dep_PHydrolase_7TM_intra"/>
</dbReference>
<dbReference type="Gene3D" id="1.10.3210.10">
    <property type="entry name" value="Hypothetical protein af1432"/>
    <property type="match status" value="1"/>
</dbReference>
<protein>
    <submittedName>
        <fullName evidence="4">HDIG domain-containing protein</fullName>
    </submittedName>
</protein>
<accession>A0A8J6QQZ0</accession>
<dbReference type="Pfam" id="PF07698">
    <property type="entry name" value="7TM-7TMR_HD"/>
    <property type="match status" value="1"/>
</dbReference>
<dbReference type="InterPro" id="IPR006675">
    <property type="entry name" value="HDIG_dom"/>
</dbReference>
<feature type="transmembrane region" description="Helical" evidence="2">
    <location>
        <begin position="451"/>
        <end position="470"/>
    </location>
</feature>
<evidence type="ECO:0000256" key="2">
    <source>
        <dbReference type="SAM" id="Phobius"/>
    </source>
</evidence>
<comment type="caution">
    <text evidence="4">The sequence shown here is derived from an EMBL/GenBank/DDBJ whole genome shotgun (WGS) entry which is preliminary data.</text>
</comment>
<keyword evidence="2" id="KW-0472">Membrane</keyword>
<evidence type="ECO:0000313" key="4">
    <source>
        <dbReference type="EMBL" id="MBD1401651.1"/>
    </source>
</evidence>
<dbReference type="PANTHER" id="PTHR36442">
    <property type="entry name" value="CYCLIC-DI-AMP PHOSPHODIESTERASE PGPH"/>
    <property type="match status" value="1"/>
</dbReference>
<feature type="compositionally biased region" description="Basic and acidic residues" evidence="1">
    <location>
        <begin position="752"/>
        <end position="777"/>
    </location>
</feature>
<sequence>MTKDKKTKTGGRSRSSSWQEWRFWSSPVQLRKWVLLAVALLLAVIIVPKGGLIPASFSPGDVAPRDIKSPRDMLVEDVELTRAKRDAAARAVPLVYRYDASVAGQAIERLERGLVFLSQRQEEVDLDPAQDLLPRLEADFGIPLTSDDYGPLLDLPLDRELVGRIITLLKPLFERPISASLQSFLDDWQAGIVLLERDQERLPSPQWSERVVGLNIVLQQAEGHLAGLDALSSAQQQVLLKLVQQQLRPNLVLDQEETRQRRLHASSQVTPVLFQIKKGEMVVREGERISADQILKLQSLRESGRSSHTLQSAVGLLICIMLLIFVGFVFAQGNISKFNPDRRDLLFLGTVLIAHFVLIKVSIFVSAGMGTVLSSIDAITYYYAIPFALAAMLVRIVLNSETAFIVAICSAVLAGVLFGNSLLVAFYALVGSIVGAHGVRHCQQRTTLYRAGLWIGLTNMAMLIGLHLLTGRAADLQLLYRIGFGFAGGMISAVIVNGTIPLVESLFKYTTDIKLLELANMNAPVLRQLMIQAPGTYHHSILVGNLAESAAEAIRANPLLARVAAYYHDIGKIRKPLYFIENTGGQRNKHDKLAPSMSALILTSHVKDGVDLARENKLGSELIDIIKQHHGTALIKFFYDRAKSLADPGVQQVDERDYRYHGPKPQTREAALIMLADAVEAASRTLADPTPARIQGMVKKLINNIFIDGQLNECDLTLRDLNEIAKSFTRVLSSSFHHRVDYPEPVHIVKVKTDGNDSPAARDKSNKGNHANSDRKSPAPVSDFEAVATQDSTADLKYLREA</sequence>
<dbReference type="InterPro" id="IPR011624">
    <property type="entry name" value="Metal-dep_PHydrolase_7TM_extra"/>
</dbReference>
<dbReference type="Proteomes" id="UP000632828">
    <property type="component" value="Unassembled WGS sequence"/>
</dbReference>
<dbReference type="Pfam" id="PF07697">
    <property type="entry name" value="7TMR-HDED"/>
    <property type="match status" value="1"/>
</dbReference>
<dbReference type="SMART" id="SM00471">
    <property type="entry name" value="HDc"/>
    <property type="match status" value="1"/>
</dbReference>
<dbReference type="InterPro" id="IPR052722">
    <property type="entry name" value="PgpH_phosphodiesterase"/>
</dbReference>
<dbReference type="CDD" id="cd00077">
    <property type="entry name" value="HDc"/>
    <property type="match status" value="1"/>
</dbReference>
<feature type="transmembrane region" description="Helical" evidence="2">
    <location>
        <begin position="345"/>
        <end position="367"/>
    </location>
</feature>
<dbReference type="PANTHER" id="PTHR36442:SF1">
    <property type="entry name" value="CYCLIC-DI-AMP PHOSPHODIESTERASE PGPH"/>
    <property type="match status" value="1"/>
</dbReference>
<feature type="domain" description="HD" evidence="3">
    <location>
        <begin position="536"/>
        <end position="682"/>
    </location>
</feature>
<feature type="transmembrane region" description="Helical" evidence="2">
    <location>
        <begin position="404"/>
        <end position="430"/>
    </location>
</feature>
<reference evidence="4" key="1">
    <citation type="submission" date="2020-09" db="EMBL/GenBank/DDBJ databases">
        <title>Pelobacter alkaliphilus sp. nov., a novel anaerobic arsenate-reducing bacterium from terrestrial mud volcano.</title>
        <authorList>
            <person name="Khomyakova M.A."/>
            <person name="Merkel A.Y."/>
            <person name="Slobodkin A.I."/>
        </authorList>
    </citation>
    <scope>NUCLEOTIDE SEQUENCE</scope>
    <source>
        <strain evidence="4">M08fum</strain>
    </source>
</reference>
<dbReference type="PROSITE" id="PS51831">
    <property type="entry name" value="HD"/>
    <property type="match status" value="1"/>
</dbReference>
<keyword evidence="5" id="KW-1185">Reference proteome</keyword>
<feature type="transmembrane region" description="Helical" evidence="2">
    <location>
        <begin position="482"/>
        <end position="503"/>
    </location>
</feature>
<feature type="region of interest" description="Disordered" evidence="1">
    <location>
        <begin position="752"/>
        <end position="786"/>
    </location>
</feature>
<name>A0A8J6QQZ0_9BACT</name>
<evidence type="ECO:0000313" key="5">
    <source>
        <dbReference type="Proteomes" id="UP000632828"/>
    </source>
</evidence>
<keyword evidence="2" id="KW-0812">Transmembrane</keyword>
<gene>
    <name evidence="4" type="ORF">ICT70_13370</name>
</gene>
<evidence type="ECO:0000259" key="3">
    <source>
        <dbReference type="PROSITE" id="PS51831"/>
    </source>
</evidence>
<dbReference type="EMBL" id="JACWUN010000018">
    <property type="protein sequence ID" value="MBD1401651.1"/>
    <property type="molecule type" value="Genomic_DNA"/>
</dbReference>
<dbReference type="SUPFAM" id="SSF109604">
    <property type="entry name" value="HD-domain/PDEase-like"/>
    <property type="match status" value="1"/>
</dbReference>
<dbReference type="InterPro" id="IPR006674">
    <property type="entry name" value="HD_domain"/>
</dbReference>
<keyword evidence="2" id="KW-1133">Transmembrane helix</keyword>
<organism evidence="4 5">
    <name type="scientific">Pelovirga terrestris</name>
    <dbReference type="NCBI Taxonomy" id="2771352"/>
    <lineage>
        <taxon>Bacteria</taxon>
        <taxon>Pseudomonadati</taxon>
        <taxon>Thermodesulfobacteriota</taxon>
        <taxon>Desulfuromonadia</taxon>
        <taxon>Geobacterales</taxon>
        <taxon>Geobacteraceae</taxon>
        <taxon>Pelovirga</taxon>
    </lineage>
</organism>